<dbReference type="PANTHER" id="PTHR43002">
    <property type="entry name" value="GLYCOGEN DEBRANCHING ENZYME"/>
    <property type="match status" value="1"/>
</dbReference>
<dbReference type="InterPro" id="IPR014756">
    <property type="entry name" value="Ig_E-set"/>
</dbReference>
<dbReference type="CDD" id="cd02856">
    <property type="entry name" value="E_set_GDE_Isoamylase_N"/>
    <property type="match status" value="1"/>
</dbReference>
<dbReference type="SMART" id="SM00642">
    <property type="entry name" value="Aamy"/>
    <property type="match status" value="1"/>
</dbReference>
<dbReference type="InterPro" id="IPR013783">
    <property type="entry name" value="Ig-like_fold"/>
</dbReference>
<dbReference type="NCBIfam" id="TIGR02100">
    <property type="entry name" value="glgX_debranch"/>
    <property type="match status" value="1"/>
</dbReference>
<dbReference type="InterPro" id="IPR011837">
    <property type="entry name" value="Glycogen_debranch_GlgX"/>
</dbReference>
<comment type="caution">
    <text evidence="7">The sequence shown here is derived from an EMBL/GenBank/DDBJ whole genome shotgun (WGS) entry which is preliminary data.</text>
</comment>
<keyword evidence="3" id="KW-0809">Transit peptide</keyword>
<dbReference type="InterPro" id="IPR017853">
    <property type="entry name" value="GH"/>
</dbReference>
<sequence length="694" mass="79716">MRRYRFHPGWRYPAGAKKSARGVNFSLFSQHATGIELLLYERADSPEPFQVIRLDPEINRTFFFWHVFIDELPAGVHYTWRVDGPDDPCRSGFRFNREIELLDPAARAVTTVLWDRRSALEKQRRKESAPSMRAMVADLAYDWDGDQPINHSPEGTVIYEVHAGGFTRHFSSGVTHPGTFTGLIEKIPYLKELGITDIELLPVMAFDEQEVPEGTARRGLTNYWGYSTHSFFSPHPGYCVTPTEGTHVVEFRNMVKALHKAGIGVILDVVFNHTAEGGANGLTMNFKGTDNSTFYHLDPLDKCLYRDYTGCGNTVNCNHPLTSRFILNCLEYWVREMHVDGFRFDLASAMARGEDGNPMRHAPVLWNIEFSDILAHTRIIAEAWDAAGLYQVGDFPGFRWMEWNGRYRDTVKRFVRGDKGMLSQLANALSGSSDLYQAQGRLPINSINYVTCHDGFTLYDQVSYTRKYNEMNGEENRDGSDENLSWNCGAEGETSDPEILFLRRRQARNFMAILLLSQGIPMILAGDEVLRTQRGNNNCYCQNNEMSWFDWSLTERNHDMVRFVRQMIAFRKRHPCLMRIRFFTGRQREGRLFPDIAWHGIRLNEPHWGDPDAQVLSYTIGAVEEDEEDLHVMLNMTERPAAIQLPHLLGRKWHRAIDTGQPSPADIIEPYEQPPVRKFNYLVLPRSVVVLESR</sequence>
<evidence type="ECO:0000256" key="1">
    <source>
        <dbReference type="ARBA" id="ARBA00008061"/>
    </source>
</evidence>
<reference evidence="7" key="1">
    <citation type="journal article" date="2021" name="bioRxiv">
        <title>Unraveling nitrogen, sulfur and carbon metabolic pathways and microbial community transcriptional responses to substrate deprivation and toxicity stresses in a bioreactor mimicking anoxic brackish coastal sediment conditions.</title>
        <authorList>
            <person name="Martins P.D."/>
            <person name="Echeveste M.J."/>
            <person name="Arshad A."/>
            <person name="Kurth J."/>
            <person name="Ouboter H."/>
            <person name="Jetten M.S.M."/>
            <person name="Welte C.U."/>
        </authorList>
    </citation>
    <scope>NUCLEOTIDE SEQUENCE</scope>
    <source>
        <strain evidence="7">MAG_39</strain>
    </source>
</reference>
<evidence type="ECO:0000256" key="4">
    <source>
        <dbReference type="ARBA" id="ARBA00023295"/>
    </source>
</evidence>
<dbReference type="Gene3D" id="2.60.40.10">
    <property type="entry name" value="Immunoglobulins"/>
    <property type="match status" value="1"/>
</dbReference>
<keyword evidence="4" id="KW-0326">Glycosidase</keyword>
<gene>
    <name evidence="7" type="primary">glgX</name>
    <name evidence="7" type="ORF">K8I29_17680</name>
</gene>
<name>A0A953M340_9BACT</name>
<dbReference type="Gene3D" id="2.60.40.1180">
    <property type="entry name" value="Golgi alpha-mannosidase II"/>
    <property type="match status" value="1"/>
</dbReference>
<dbReference type="EMBL" id="JAIOIV010000132">
    <property type="protein sequence ID" value="MBZ0158031.1"/>
    <property type="molecule type" value="Genomic_DNA"/>
</dbReference>
<dbReference type="Proteomes" id="UP000705867">
    <property type="component" value="Unassembled WGS sequence"/>
</dbReference>
<dbReference type="InterPro" id="IPR006047">
    <property type="entry name" value="GH13_cat_dom"/>
</dbReference>
<dbReference type="Pfam" id="PF02922">
    <property type="entry name" value="CBM_48"/>
    <property type="match status" value="1"/>
</dbReference>
<evidence type="ECO:0000313" key="8">
    <source>
        <dbReference type="Proteomes" id="UP000705867"/>
    </source>
</evidence>
<keyword evidence="2" id="KW-0378">Hydrolase</keyword>
<accession>A0A953M340</accession>
<comment type="similarity">
    <text evidence="1">Belongs to the glycosyl hydrolase 13 family.</text>
</comment>
<dbReference type="InterPro" id="IPR044505">
    <property type="entry name" value="GlgX_Isoamylase_N_E_set"/>
</dbReference>
<reference evidence="7" key="2">
    <citation type="submission" date="2021-08" db="EMBL/GenBank/DDBJ databases">
        <authorList>
            <person name="Dalcin Martins P."/>
        </authorList>
    </citation>
    <scope>NUCLEOTIDE SEQUENCE</scope>
    <source>
        <strain evidence="7">MAG_39</strain>
    </source>
</reference>
<evidence type="ECO:0000256" key="2">
    <source>
        <dbReference type="ARBA" id="ARBA00022801"/>
    </source>
</evidence>
<feature type="domain" description="Glycosyl hydrolase family 13 catalytic" evidence="6">
    <location>
        <begin position="164"/>
        <end position="571"/>
    </location>
</feature>
<dbReference type="GO" id="GO:0004135">
    <property type="term" value="F:amylo-alpha-1,6-glucosidase activity"/>
    <property type="evidence" value="ECO:0007669"/>
    <property type="project" value="InterPro"/>
</dbReference>
<organism evidence="7 8">
    <name type="scientific">Candidatus Nitrobium versatile</name>
    <dbReference type="NCBI Taxonomy" id="2884831"/>
    <lineage>
        <taxon>Bacteria</taxon>
        <taxon>Pseudomonadati</taxon>
        <taxon>Nitrospirota</taxon>
        <taxon>Nitrospiria</taxon>
        <taxon>Nitrospirales</taxon>
        <taxon>Nitrospiraceae</taxon>
        <taxon>Candidatus Nitrobium</taxon>
    </lineage>
</organism>
<dbReference type="SUPFAM" id="SSF51011">
    <property type="entry name" value="Glycosyl hydrolase domain"/>
    <property type="match status" value="1"/>
</dbReference>
<dbReference type="InterPro" id="IPR004193">
    <property type="entry name" value="Glyco_hydro_13_N"/>
</dbReference>
<dbReference type="GO" id="GO:0019156">
    <property type="term" value="F:isoamylase activity"/>
    <property type="evidence" value="ECO:0007669"/>
    <property type="project" value="UniProtKB-ARBA"/>
</dbReference>
<evidence type="ECO:0000313" key="7">
    <source>
        <dbReference type="EMBL" id="MBZ0158031.1"/>
    </source>
</evidence>
<evidence type="ECO:0000256" key="3">
    <source>
        <dbReference type="ARBA" id="ARBA00022946"/>
    </source>
</evidence>
<dbReference type="Pfam" id="PF00128">
    <property type="entry name" value="Alpha-amylase"/>
    <property type="match status" value="1"/>
</dbReference>
<proteinExistence type="inferred from homology"/>
<dbReference type="SUPFAM" id="SSF51445">
    <property type="entry name" value="(Trans)glycosidases"/>
    <property type="match status" value="1"/>
</dbReference>
<dbReference type="SUPFAM" id="SSF81296">
    <property type="entry name" value="E set domains"/>
    <property type="match status" value="1"/>
</dbReference>
<dbReference type="Gene3D" id="3.20.20.80">
    <property type="entry name" value="Glycosidases"/>
    <property type="match status" value="1"/>
</dbReference>
<dbReference type="InterPro" id="IPR048650">
    <property type="entry name" value="ISOA1-3-like_C"/>
</dbReference>
<evidence type="ECO:0000256" key="5">
    <source>
        <dbReference type="SAM" id="MobiDB-lite"/>
    </source>
</evidence>
<dbReference type="InterPro" id="IPR013780">
    <property type="entry name" value="Glyco_hydro_b"/>
</dbReference>
<protein>
    <submittedName>
        <fullName evidence="7">Glycogen debranching protein GlgX</fullName>
    </submittedName>
</protein>
<dbReference type="Pfam" id="PF21156">
    <property type="entry name" value="ISOA1-3_C"/>
    <property type="match status" value="1"/>
</dbReference>
<feature type="region of interest" description="Disordered" evidence="5">
    <location>
        <begin position="471"/>
        <end position="493"/>
    </location>
</feature>
<dbReference type="CDD" id="cd11326">
    <property type="entry name" value="AmyAc_Glg_debranch"/>
    <property type="match status" value="1"/>
</dbReference>
<dbReference type="AlphaFoldDB" id="A0A953M340"/>
<evidence type="ECO:0000259" key="6">
    <source>
        <dbReference type="SMART" id="SM00642"/>
    </source>
</evidence>
<dbReference type="GO" id="GO:0005980">
    <property type="term" value="P:glycogen catabolic process"/>
    <property type="evidence" value="ECO:0007669"/>
    <property type="project" value="InterPro"/>
</dbReference>